<dbReference type="SMART" id="SM00387">
    <property type="entry name" value="HATPase_c"/>
    <property type="match status" value="1"/>
</dbReference>
<comment type="caution">
    <text evidence="6">The sequence shown here is derived from an EMBL/GenBank/DDBJ whole genome shotgun (WGS) entry which is preliminary data.</text>
</comment>
<dbReference type="RefSeq" id="WP_311656848.1">
    <property type="nucleotide sequence ID" value="NZ_JAVRHY010000001.1"/>
</dbReference>
<dbReference type="SUPFAM" id="SSF55874">
    <property type="entry name" value="ATPase domain of HSP90 chaperone/DNA topoisomerase II/histidine kinase"/>
    <property type="match status" value="1"/>
</dbReference>
<evidence type="ECO:0000313" key="6">
    <source>
        <dbReference type="EMBL" id="MDT0617206.1"/>
    </source>
</evidence>
<dbReference type="Proteomes" id="UP001259982">
    <property type="component" value="Unassembled WGS sequence"/>
</dbReference>
<dbReference type="Gene3D" id="3.30.565.10">
    <property type="entry name" value="Histidine kinase-like ATPase, C-terminal domain"/>
    <property type="match status" value="1"/>
</dbReference>
<feature type="coiled-coil region" evidence="4">
    <location>
        <begin position="280"/>
        <end position="328"/>
    </location>
</feature>
<keyword evidence="3" id="KW-0597">Phosphoprotein</keyword>
<name>A0ABU3B889_9GAMM</name>
<dbReference type="SMART" id="SM00388">
    <property type="entry name" value="HisKA"/>
    <property type="match status" value="1"/>
</dbReference>
<feature type="domain" description="Histidine kinase" evidence="5">
    <location>
        <begin position="337"/>
        <end position="588"/>
    </location>
</feature>
<dbReference type="InterPro" id="IPR003594">
    <property type="entry name" value="HATPase_dom"/>
</dbReference>
<reference evidence="6 7" key="1">
    <citation type="submission" date="2023-09" db="EMBL/GenBank/DDBJ databases">
        <authorList>
            <person name="Rey-Velasco X."/>
        </authorList>
    </citation>
    <scope>NUCLEOTIDE SEQUENCE [LARGE SCALE GENOMIC DNA]</scope>
    <source>
        <strain evidence="6 7">P385</strain>
    </source>
</reference>
<keyword evidence="4" id="KW-0175">Coiled coil</keyword>
<dbReference type="PANTHER" id="PTHR43065:SF50">
    <property type="entry name" value="HISTIDINE KINASE"/>
    <property type="match status" value="1"/>
</dbReference>
<dbReference type="EC" id="2.7.13.3" evidence="2"/>
<dbReference type="PROSITE" id="PS50109">
    <property type="entry name" value="HIS_KIN"/>
    <property type="match status" value="1"/>
</dbReference>
<dbReference type="InterPro" id="IPR004358">
    <property type="entry name" value="Sig_transdc_His_kin-like_C"/>
</dbReference>
<sequence>MRIKPLFIAGLAVAAVAGLAALVVAIRGLEAGNEDAVRAEFRSLERLDARFNEEVARARLIVDVQRDVLYELLDEVAARMDDLAADNGPLAGIAPAMDAARADYIAAMREKVELGREYERRNLRLVNALALIPSVSDELLAQLPVTDEFDPAIDFVNRFNKEILAYGMLPNPTNLEAVEDMLYRVSQSDIALPDGAGTPFRRLASLGNAVLGDKQVVQTSLEKLLAFPTSERLGAIQSAYADARGARLAAAQQYRWALLAYAGLLLLGLAWLGWRLRASYRSLDTANDALRDANVELEQRVARRTEHLEQAMADLKSSQAQLVQSEKMASLGQMVAGVSHEINTPLGYVRSNNEIVSTSMQEVAMLLGSYRDALALLDNPAADFEATARALQELEQLKAELEPDTLLEELQQLVADNHHGLAQIGELVANLKDFSRLDRSRTEFINLNDGLDAALNICQSQLKHRIEVVRDYGELPEIECAPSQVNQVFLNLITNAGQAMGDAGRLTLITRHEADRVLVRIRDTGAGMDEATRAQIFDPFFTTKPLGEGTGLGLAIVYRIVNEHGGRIVAASVPGRGTEFTVMLPLRQAQAPETAETVGMAEEMSA</sequence>
<dbReference type="InterPro" id="IPR003661">
    <property type="entry name" value="HisK_dim/P_dom"/>
</dbReference>
<evidence type="ECO:0000313" key="7">
    <source>
        <dbReference type="Proteomes" id="UP001259982"/>
    </source>
</evidence>
<dbReference type="SUPFAM" id="SSF47384">
    <property type="entry name" value="Homodimeric domain of signal transducing histidine kinase"/>
    <property type="match status" value="1"/>
</dbReference>
<evidence type="ECO:0000256" key="2">
    <source>
        <dbReference type="ARBA" id="ARBA00012438"/>
    </source>
</evidence>
<evidence type="ECO:0000256" key="1">
    <source>
        <dbReference type="ARBA" id="ARBA00000085"/>
    </source>
</evidence>
<gene>
    <name evidence="6" type="ORF">RM531_01825</name>
</gene>
<keyword evidence="7" id="KW-1185">Reference proteome</keyword>
<dbReference type="Pfam" id="PF19443">
    <property type="entry name" value="DAHL"/>
    <property type="match status" value="1"/>
</dbReference>
<comment type="catalytic activity">
    <reaction evidence="1">
        <text>ATP + protein L-histidine = ADP + protein N-phospho-L-histidine.</text>
        <dbReference type="EC" id="2.7.13.3"/>
    </reaction>
</comment>
<proteinExistence type="predicted"/>
<dbReference type="InterPro" id="IPR045812">
    <property type="entry name" value="DAHL"/>
</dbReference>
<dbReference type="InterPro" id="IPR036097">
    <property type="entry name" value="HisK_dim/P_sf"/>
</dbReference>
<dbReference type="PANTHER" id="PTHR43065">
    <property type="entry name" value="SENSOR HISTIDINE KINASE"/>
    <property type="match status" value="1"/>
</dbReference>
<protein>
    <recommendedName>
        <fullName evidence="2">histidine kinase</fullName>
        <ecNumber evidence="2">2.7.13.3</ecNumber>
    </recommendedName>
</protein>
<dbReference type="Gene3D" id="1.10.287.130">
    <property type="match status" value="1"/>
</dbReference>
<dbReference type="InterPro" id="IPR005467">
    <property type="entry name" value="His_kinase_dom"/>
</dbReference>
<evidence type="ECO:0000256" key="4">
    <source>
        <dbReference type="SAM" id="Coils"/>
    </source>
</evidence>
<dbReference type="EMBL" id="JAVRHY010000001">
    <property type="protein sequence ID" value="MDT0617206.1"/>
    <property type="molecule type" value="Genomic_DNA"/>
</dbReference>
<accession>A0ABU3B889</accession>
<evidence type="ECO:0000259" key="5">
    <source>
        <dbReference type="PROSITE" id="PS50109"/>
    </source>
</evidence>
<dbReference type="PRINTS" id="PR00344">
    <property type="entry name" value="BCTRLSENSOR"/>
</dbReference>
<organism evidence="6 7">
    <name type="scientific">Spectribacter acetivorans</name>
    <dbReference type="NCBI Taxonomy" id="3075603"/>
    <lineage>
        <taxon>Bacteria</taxon>
        <taxon>Pseudomonadati</taxon>
        <taxon>Pseudomonadota</taxon>
        <taxon>Gammaproteobacteria</taxon>
        <taxon>Salinisphaerales</taxon>
        <taxon>Salinisphaeraceae</taxon>
        <taxon>Spectribacter</taxon>
    </lineage>
</organism>
<dbReference type="CDD" id="cd00082">
    <property type="entry name" value="HisKA"/>
    <property type="match status" value="1"/>
</dbReference>
<dbReference type="InterPro" id="IPR036890">
    <property type="entry name" value="HATPase_C_sf"/>
</dbReference>
<evidence type="ECO:0000256" key="3">
    <source>
        <dbReference type="ARBA" id="ARBA00022553"/>
    </source>
</evidence>
<dbReference type="Pfam" id="PF02518">
    <property type="entry name" value="HATPase_c"/>
    <property type="match status" value="1"/>
</dbReference>